<dbReference type="InterPro" id="IPR002942">
    <property type="entry name" value="S4_RNA-bd"/>
</dbReference>
<dbReference type="EMBL" id="CATQJL010000112">
    <property type="protein sequence ID" value="CAJ0594058.1"/>
    <property type="molecule type" value="Genomic_DNA"/>
</dbReference>
<evidence type="ECO:0000256" key="2">
    <source>
        <dbReference type="ARBA" id="ARBA00007465"/>
    </source>
</evidence>
<dbReference type="InterPro" id="IPR022801">
    <property type="entry name" value="Ribosomal_uS4"/>
</dbReference>
<organism evidence="12 13">
    <name type="scientific">Cylicocyclus nassatus</name>
    <name type="common">Nematode worm</name>
    <dbReference type="NCBI Taxonomy" id="53992"/>
    <lineage>
        <taxon>Eukaryota</taxon>
        <taxon>Metazoa</taxon>
        <taxon>Ecdysozoa</taxon>
        <taxon>Nematoda</taxon>
        <taxon>Chromadorea</taxon>
        <taxon>Rhabditida</taxon>
        <taxon>Rhabditina</taxon>
        <taxon>Rhabditomorpha</taxon>
        <taxon>Strongyloidea</taxon>
        <taxon>Strongylidae</taxon>
        <taxon>Cylicocyclus</taxon>
    </lineage>
</organism>
<dbReference type="GO" id="GO:0030515">
    <property type="term" value="F:snoRNA binding"/>
    <property type="evidence" value="ECO:0007669"/>
    <property type="project" value="TreeGrafter"/>
</dbReference>
<evidence type="ECO:0000256" key="7">
    <source>
        <dbReference type="ARBA" id="ARBA00069727"/>
    </source>
</evidence>
<dbReference type="InterPro" id="IPR001912">
    <property type="entry name" value="Ribosomal_uS4_N"/>
</dbReference>
<dbReference type="Pfam" id="PF00163">
    <property type="entry name" value="Ribosomal_S4"/>
    <property type="match status" value="1"/>
</dbReference>
<evidence type="ECO:0000256" key="1">
    <source>
        <dbReference type="ARBA" id="ARBA00004604"/>
    </source>
</evidence>
<evidence type="ECO:0000256" key="9">
    <source>
        <dbReference type="PROSITE-ProRule" id="PRU00182"/>
    </source>
</evidence>
<dbReference type="GO" id="GO:0034457">
    <property type="term" value="C:Mpp10 complex"/>
    <property type="evidence" value="ECO:0007669"/>
    <property type="project" value="TreeGrafter"/>
</dbReference>
<proteinExistence type="inferred from homology"/>
<dbReference type="Pfam" id="PF01479">
    <property type="entry name" value="S4"/>
    <property type="match status" value="1"/>
</dbReference>
<dbReference type="PROSITE" id="PS50889">
    <property type="entry name" value="S4"/>
    <property type="match status" value="1"/>
</dbReference>
<protein>
    <recommendedName>
        <fullName evidence="7">U3 small nucleolar ribonucleoprotein protein IMP3</fullName>
    </recommendedName>
    <alternativeName>
        <fullName evidence="8">U3 small nucleolar ribonucleoprotein protein imp3</fullName>
    </alternativeName>
</protein>
<keyword evidence="6" id="KW-0687">Ribonucleoprotein</keyword>
<dbReference type="SUPFAM" id="SSF55174">
    <property type="entry name" value="Alpha-L RNA-binding motif"/>
    <property type="match status" value="1"/>
</dbReference>
<evidence type="ECO:0000256" key="5">
    <source>
        <dbReference type="ARBA" id="ARBA00023242"/>
    </source>
</evidence>
<dbReference type="GO" id="GO:0042274">
    <property type="term" value="P:ribosomal small subunit biogenesis"/>
    <property type="evidence" value="ECO:0007669"/>
    <property type="project" value="TreeGrafter"/>
</dbReference>
<evidence type="ECO:0000313" key="13">
    <source>
        <dbReference type="Proteomes" id="UP001176961"/>
    </source>
</evidence>
<dbReference type="FunFam" id="3.10.290.10:FF:000006">
    <property type="entry name" value="U3 small nucleolar ribonucleoprotein IMP3"/>
    <property type="match status" value="1"/>
</dbReference>
<evidence type="ECO:0000256" key="3">
    <source>
        <dbReference type="ARBA" id="ARBA00022517"/>
    </source>
</evidence>
<comment type="caution">
    <text evidence="12">The sequence shown here is derived from an EMBL/GenBank/DDBJ whole genome shotgun (WGS) entry which is preliminary data.</text>
</comment>
<comment type="subcellular location">
    <subcellularLocation>
        <location evidence="1">Nucleus</location>
        <location evidence="1">Nucleolus</location>
    </subcellularLocation>
</comment>
<evidence type="ECO:0000256" key="6">
    <source>
        <dbReference type="ARBA" id="ARBA00023274"/>
    </source>
</evidence>
<dbReference type="AlphaFoldDB" id="A0AA36GL34"/>
<feature type="domain" description="RNA-binding S4" evidence="10">
    <location>
        <begin position="156"/>
        <end position="219"/>
    </location>
</feature>
<gene>
    <name evidence="12" type="ORF">CYNAS_LOCUS6041</name>
</gene>
<dbReference type="Gene3D" id="3.10.290.10">
    <property type="entry name" value="RNA-binding S4 domain"/>
    <property type="match status" value="1"/>
</dbReference>
<feature type="domain" description="Small ribosomal subunit protein uS4 N-terminal" evidence="11">
    <location>
        <begin position="52"/>
        <end position="155"/>
    </location>
</feature>
<reference evidence="12" key="1">
    <citation type="submission" date="2023-07" db="EMBL/GenBank/DDBJ databases">
        <authorList>
            <consortium name="CYATHOMIX"/>
        </authorList>
    </citation>
    <scope>NUCLEOTIDE SEQUENCE</scope>
    <source>
        <strain evidence="12">N/A</strain>
    </source>
</reference>
<keyword evidence="13" id="KW-1185">Reference proteome</keyword>
<dbReference type="Proteomes" id="UP001176961">
    <property type="component" value="Unassembled WGS sequence"/>
</dbReference>
<sequence length="230" mass="26494">MNCSSDIQSCINVSFICTMFATYGQKRIASHLFLSLPEAYVIIDCFMKMVRKLKLHEKKLLKKTDFIQWEVDQQGKQSEQMRKYHITKREHYSLYNRLAAEVRSIAEKLKELPQNEPFRVRSTREMLSKLYAVGVIPTADTAERLYKVSAASFARRRLPVVMKNIGMVDSIRGASDFVEQGHVRIGPKLVTDPAFVVTRAQEDAITWTNASKIKQHVLDYNNARDDFDLA</sequence>
<evidence type="ECO:0000259" key="10">
    <source>
        <dbReference type="SMART" id="SM00363"/>
    </source>
</evidence>
<dbReference type="PANTHER" id="PTHR11831:SF1">
    <property type="entry name" value="U3 SMALL NUCLEOLAR RIBONUCLEOPROTEIN PROTEIN IMP3"/>
    <property type="match status" value="1"/>
</dbReference>
<dbReference type="GO" id="GO:0032040">
    <property type="term" value="C:small-subunit processome"/>
    <property type="evidence" value="ECO:0007669"/>
    <property type="project" value="TreeGrafter"/>
</dbReference>
<evidence type="ECO:0000259" key="11">
    <source>
        <dbReference type="SMART" id="SM01390"/>
    </source>
</evidence>
<dbReference type="GO" id="GO:0006364">
    <property type="term" value="P:rRNA processing"/>
    <property type="evidence" value="ECO:0007669"/>
    <property type="project" value="TreeGrafter"/>
</dbReference>
<evidence type="ECO:0000313" key="12">
    <source>
        <dbReference type="EMBL" id="CAJ0594058.1"/>
    </source>
</evidence>
<keyword evidence="3" id="KW-0690">Ribosome biogenesis</keyword>
<dbReference type="InterPro" id="IPR036986">
    <property type="entry name" value="S4_RNA-bd_sf"/>
</dbReference>
<evidence type="ECO:0000256" key="8">
    <source>
        <dbReference type="ARBA" id="ARBA00072223"/>
    </source>
</evidence>
<comment type="similarity">
    <text evidence="2">Belongs to the universal ribosomal protein uS4 family.</text>
</comment>
<dbReference type="GO" id="GO:0019843">
    <property type="term" value="F:rRNA binding"/>
    <property type="evidence" value="ECO:0007669"/>
    <property type="project" value="InterPro"/>
</dbReference>
<keyword evidence="5" id="KW-0539">Nucleus</keyword>
<dbReference type="SMART" id="SM00363">
    <property type="entry name" value="S4"/>
    <property type="match status" value="1"/>
</dbReference>
<dbReference type="PANTHER" id="PTHR11831">
    <property type="entry name" value="30S 40S RIBOSOMAL PROTEIN"/>
    <property type="match status" value="1"/>
</dbReference>
<dbReference type="CDD" id="cd00165">
    <property type="entry name" value="S4"/>
    <property type="match status" value="1"/>
</dbReference>
<accession>A0AA36GL34</accession>
<dbReference type="SMART" id="SM01390">
    <property type="entry name" value="Ribosomal_S4"/>
    <property type="match status" value="1"/>
</dbReference>
<name>A0AA36GL34_CYLNA</name>
<evidence type="ECO:0000256" key="4">
    <source>
        <dbReference type="ARBA" id="ARBA00022884"/>
    </source>
</evidence>
<keyword evidence="4 9" id="KW-0694">RNA-binding</keyword>